<feature type="binding site" evidence="17">
    <location>
        <position position="416"/>
    </location>
    <ligand>
        <name>(6S)-NADPHX</name>
        <dbReference type="ChEBI" id="CHEBI:64076"/>
    </ligand>
</feature>
<evidence type="ECO:0000256" key="6">
    <source>
        <dbReference type="ARBA" id="ARBA00022741"/>
    </source>
</evidence>
<evidence type="ECO:0000256" key="12">
    <source>
        <dbReference type="ARBA" id="ARBA00023239"/>
    </source>
</evidence>
<dbReference type="CDD" id="cd01171">
    <property type="entry name" value="YXKO-related"/>
    <property type="match status" value="1"/>
</dbReference>
<dbReference type="eggNOG" id="COG0063">
    <property type="taxonomic scope" value="Bacteria"/>
</dbReference>
<dbReference type="NCBIfam" id="TIGR00196">
    <property type="entry name" value="yjeF_cterm"/>
    <property type="match status" value="1"/>
</dbReference>
<feature type="binding site" evidence="17">
    <location>
        <begin position="386"/>
        <end position="390"/>
    </location>
    <ligand>
        <name>AMP</name>
        <dbReference type="ChEBI" id="CHEBI:456215"/>
    </ligand>
</feature>
<dbReference type="PROSITE" id="PS01050">
    <property type="entry name" value="YJEF_C_2"/>
    <property type="match status" value="1"/>
</dbReference>
<evidence type="ECO:0000256" key="1">
    <source>
        <dbReference type="ARBA" id="ARBA00000013"/>
    </source>
</evidence>
<keyword evidence="22" id="KW-1185">Reference proteome</keyword>
<evidence type="ECO:0000256" key="10">
    <source>
        <dbReference type="ARBA" id="ARBA00023027"/>
    </source>
</evidence>
<dbReference type="Proteomes" id="UP000012283">
    <property type="component" value="Unassembled WGS sequence"/>
</dbReference>
<dbReference type="eggNOG" id="COG0062">
    <property type="taxonomic scope" value="Bacteria"/>
</dbReference>
<dbReference type="InterPro" id="IPR017953">
    <property type="entry name" value="Carbohydrate_kinase_pred_CS"/>
</dbReference>
<evidence type="ECO:0000256" key="16">
    <source>
        <dbReference type="ARBA" id="ARBA00049209"/>
    </source>
</evidence>
<comment type="similarity">
    <text evidence="17">Belongs to the NnrD/CARKD family.</text>
</comment>
<keyword evidence="6 17" id="KW-0547">Nucleotide-binding</keyword>
<dbReference type="NCBIfam" id="TIGR00197">
    <property type="entry name" value="yjeF_nterm"/>
    <property type="match status" value="1"/>
</dbReference>
<evidence type="ECO:0000256" key="9">
    <source>
        <dbReference type="ARBA" id="ARBA00022958"/>
    </source>
</evidence>
<organism evidence="21 22">
    <name type="scientific">Gracilibacillus halophilus YIM-C55.5</name>
    <dbReference type="NCBI Taxonomy" id="1308866"/>
    <lineage>
        <taxon>Bacteria</taxon>
        <taxon>Bacillati</taxon>
        <taxon>Bacillota</taxon>
        <taxon>Bacilli</taxon>
        <taxon>Bacillales</taxon>
        <taxon>Bacillaceae</taxon>
        <taxon>Gracilibacillus</taxon>
    </lineage>
</organism>
<evidence type="ECO:0000256" key="3">
    <source>
        <dbReference type="ARBA" id="ARBA00006001"/>
    </source>
</evidence>
<accession>N4W7Y9</accession>
<comment type="catalytic activity">
    <reaction evidence="1 18">
        <text>(6R)-NADHX = (6S)-NADHX</text>
        <dbReference type="Rhea" id="RHEA:32215"/>
        <dbReference type="ChEBI" id="CHEBI:64074"/>
        <dbReference type="ChEBI" id="CHEBI:64075"/>
        <dbReference type="EC" id="5.1.99.6"/>
    </reaction>
</comment>
<dbReference type="InterPro" id="IPR029056">
    <property type="entry name" value="Ribokinase-like"/>
</dbReference>
<protein>
    <recommendedName>
        <fullName evidence="17">ADP-dependent (S)-NAD(P)H-hydrate dehydratase</fullName>
        <ecNumber evidence="17">4.2.1.136</ecNumber>
    </recommendedName>
    <alternativeName>
        <fullName evidence="17">ADP-dependent NAD(P)HX dehydratase</fullName>
    </alternativeName>
</protein>
<feature type="binding site" evidence="17">
    <location>
        <position position="415"/>
    </location>
    <ligand>
        <name>AMP</name>
        <dbReference type="ChEBI" id="CHEBI:456215"/>
    </ligand>
</feature>
<reference evidence="21 22" key="1">
    <citation type="submission" date="2013-03" db="EMBL/GenBank/DDBJ databases">
        <title>Draft genome sequence of Gracibacillus halophilus YIM-C55.5, a moderately halophilic and thermophilic organism from the Xiaochaidamu salt lake.</title>
        <authorList>
            <person name="Sugumar T."/>
            <person name="Polireddy D.R."/>
            <person name="Antony A."/>
            <person name="Madhava Y.R."/>
            <person name="Sivakumar N."/>
        </authorList>
    </citation>
    <scope>NUCLEOTIDE SEQUENCE [LARGE SCALE GENOMIC DNA]</scope>
    <source>
        <strain evidence="21 22">YIM-C55.5</strain>
    </source>
</reference>
<keyword evidence="11 18" id="KW-0413">Isomerase</keyword>
<dbReference type="PIRSF" id="PIRSF017184">
    <property type="entry name" value="Nnr"/>
    <property type="match status" value="1"/>
</dbReference>
<dbReference type="EMBL" id="APML01000046">
    <property type="protein sequence ID" value="ENH96388.1"/>
    <property type="molecule type" value="Genomic_DNA"/>
</dbReference>
<dbReference type="InterPro" id="IPR036652">
    <property type="entry name" value="YjeF_N_dom_sf"/>
</dbReference>
<comment type="cofactor">
    <cofactor evidence="17">
        <name>Mg(2+)</name>
        <dbReference type="ChEBI" id="CHEBI:18420"/>
    </cofactor>
</comment>
<evidence type="ECO:0000256" key="7">
    <source>
        <dbReference type="ARBA" id="ARBA00022840"/>
    </source>
</evidence>
<dbReference type="Gene3D" id="3.40.1190.20">
    <property type="match status" value="1"/>
</dbReference>
<comment type="caution">
    <text evidence="21">The sequence shown here is derived from an EMBL/GenBank/DDBJ whole genome shotgun (WGS) entry which is preliminary data.</text>
</comment>
<evidence type="ECO:0000256" key="11">
    <source>
        <dbReference type="ARBA" id="ARBA00023235"/>
    </source>
</evidence>
<comment type="catalytic activity">
    <reaction evidence="16 17 18">
        <text>(6S)-NADPHX + ADP = AMP + phosphate + NADPH + H(+)</text>
        <dbReference type="Rhea" id="RHEA:32235"/>
        <dbReference type="ChEBI" id="CHEBI:15378"/>
        <dbReference type="ChEBI" id="CHEBI:43474"/>
        <dbReference type="ChEBI" id="CHEBI:57783"/>
        <dbReference type="ChEBI" id="CHEBI:64076"/>
        <dbReference type="ChEBI" id="CHEBI:456215"/>
        <dbReference type="ChEBI" id="CHEBI:456216"/>
        <dbReference type="EC" id="4.2.1.136"/>
    </reaction>
</comment>
<comment type="catalytic activity">
    <reaction evidence="2 18">
        <text>(6R)-NADPHX = (6S)-NADPHX</text>
        <dbReference type="Rhea" id="RHEA:32227"/>
        <dbReference type="ChEBI" id="CHEBI:64076"/>
        <dbReference type="ChEBI" id="CHEBI:64077"/>
        <dbReference type="EC" id="5.1.99.6"/>
    </reaction>
</comment>
<dbReference type="Gene3D" id="3.40.50.10260">
    <property type="entry name" value="YjeF N-terminal domain"/>
    <property type="match status" value="1"/>
</dbReference>
<keyword evidence="5 18" id="KW-0479">Metal-binding</keyword>
<evidence type="ECO:0000313" key="21">
    <source>
        <dbReference type="EMBL" id="ENH96388.1"/>
    </source>
</evidence>
<evidence type="ECO:0000256" key="5">
    <source>
        <dbReference type="ARBA" id="ARBA00022723"/>
    </source>
</evidence>
<dbReference type="PANTHER" id="PTHR12592:SF0">
    <property type="entry name" value="ATP-DEPENDENT (S)-NAD(P)H-HYDRATE DEHYDRATASE"/>
    <property type="match status" value="1"/>
</dbReference>
<dbReference type="GO" id="GO:0110051">
    <property type="term" value="P:metabolite repair"/>
    <property type="evidence" value="ECO:0007669"/>
    <property type="project" value="TreeGrafter"/>
</dbReference>
<keyword evidence="13" id="KW-0511">Multifunctional enzyme</keyword>
<dbReference type="HAMAP" id="MF_01965">
    <property type="entry name" value="NADHX_dehydratase"/>
    <property type="match status" value="1"/>
</dbReference>
<evidence type="ECO:0000256" key="4">
    <source>
        <dbReference type="ARBA" id="ARBA00009524"/>
    </source>
</evidence>
<dbReference type="SUPFAM" id="SSF64153">
    <property type="entry name" value="YjeF N-terminal domain-like"/>
    <property type="match status" value="1"/>
</dbReference>
<dbReference type="SUPFAM" id="SSF53613">
    <property type="entry name" value="Ribokinase-like"/>
    <property type="match status" value="1"/>
</dbReference>
<dbReference type="InterPro" id="IPR000631">
    <property type="entry name" value="CARKD"/>
</dbReference>
<keyword evidence="10 17" id="KW-0520">NAD</keyword>
<dbReference type="InterPro" id="IPR030677">
    <property type="entry name" value="Nnr"/>
</dbReference>
<comment type="function">
    <text evidence="17">Catalyzes the dehydration of the S-form of NAD(P)HX at the expense of ADP, which is converted to AMP. Together with NAD(P)HX epimerase, which catalyzes the epimerization of the S- and R-forms, the enzyme allows the repair of both epimers of NAD(P)HX, a damaged form of NAD(P)H that is a result of enzymatic or heat-dependent hydration.</text>
</comment>
<dbReference type="GO" id="GO:0052855">
    <property type="term" value="F:ADP-dependent NAD(P)H-hydrate dehydratase activity"/>
    <property type="evidence" value="ECO:0007669"/>
    <property type="project" value="UniProtKB-UniRule"/>
</dbReference>
<sequence>MENAGRHMAEKISERVSLDQHITIVIGGGNNGGDGFVIARCLKEKGYQHHACQLVPDQKIKGDALYHKQVYEQFGGMIERVETLDQLKEKCASSDVVVDAVLGIGITGTIREPLRRMIEVINEAEAVVFSVDIPSGLPANENEVVDMSVNADYTFVVEAPKQSAFVEGLAPYYGEWEVVSIGIPLAAFSDQKQMRWQHMDVQRTFPKRTSFSHKGSHGKGAVVGGQLSMPGSVALTARAALRSGAGLLTVATVKDNIPVVANQCVEAMYHVWRDDQGILIDDSVSSLNHYDAIAIGMGMGRADESQKLTLRIVNEINRPVIVDADGLYHIKSDLEVVRARLAPLVITPHLGEMAMLTETTIAEIKQAPFSITKQFAQKYQVYVVLKGKFTIITTPRGEQVVTDTGNPGLAKGGSGDVLSGVILAFMMQHNERLPAIANACYLHGLTADMSITSGRHTETDLLASDVIDELSVAFRTIV</sequence>
<dbReference type="GO" id="GO:0046872">
    <property type="term" value="F:metal ion binding"/>
    <property type="evidence" value="ECO:0007669"/>
    <property type="project" value="UniProtKB-UniRule"/>
</dbReference>
<evidence type="ECO:0000256" key="2">
    <source>
        <dbReference type="ARBA" id="ARBA00000909"/>
    </source>
</evidence>
<evidence type="ECO:0000256" key="8">
    <source>
        <dbReference type="ARBA" id="ARBA00022857"/>
    </source>
</evidence>
<dbReference type="EC" id="4.2.1.136" evidence="17"/>
<evidence type="ECO:0000256" key="15">
    <source>
        <dbReference type="ARBA" id="ARBA00048238"/>
    </source>
</evidence>
<keyword evidence="12 17" id="KW-0456">Lyase</keyword>
<keyword evidence="9 18" id="KW-0630">Potassium</keyword>
<feature type="binding site" evidence="17">
    <location>
        <position position="349"/>
    </location>
    <ligand>
        <name>(6S)-NADPHX</name>
        <dbReference type="ChEBI" id="CHEBI:64076"/>
    </ligand>
</feature>
<keyword evidence="7 17" id="KW-0067">ATP-binding</keyword>
<evidence type="ECO:0000259" key="20">
    <source>
        <dbReference type="PROSITE" id="PS51385"/>
    </source>
</evidence>
<dbReference type="Pfam" id="PF03853">
    <property type="entry name" value="YjeF_N"/>
    <property type="match status" value="1"/>
</dbReference>
<proteinExistence type="inferred from homology"/>
<feature type="binding site" evidence="17">
    <location>
        <position position="298"/>
    </location>
    <ligand>
        <name>(6S)-NADPHX</name>
        <dbReference type="ChEBI" id="CHEBI:64076"/>
    </ligand>
</feature>
<comment type="similarity">
    <text evidence="4 18">In the C-terminal section; belongs to the NnrD/CARKD family.</text>
</comment>
<comment type="function">
    <text evidence="14 18">Bifunctional enzyme that catalyzes the epimerization of the S- and R-forms of NAD(P)HX and the dehydration of the S-form of NAD(P)HX at the expense of ADP, which is converted to AMP. This allows the repair of both epimers of NAD(P)HX, a damaged form of NAD(P)H that is a result of enzymatic or heat-dependent hydration.</text>
</comment>
<comment type="cofactor">
    <cofactor evidence="18">
        <name>K(+)</name>
        <dbReference type="ChEBI" id="CHEBI:29103"/>
    </cofactor>
    <text evidence="18">Binds 1 potassium ion per subunit.</text>
</comment>
<comment type="subunit">
    <text evidence="17">Homotetramer.</text>
</comment>
<evidence type="ECO:0000259" key="19">
    <source>
        <dbReference type="PROSITE" id="PS51383"/>
    </source>
</evidence>
<comment type="catalytic activity">
    <reaction evidence="15 17 18">
        <text>(6S)-NADHX + ADP = AMP + phosphate + NADH + H(+)</text>
        <dbReference type="Rhea" id="RHEA:32223"/>
        <dbReference type="ChEBI" id="CHEBI:15378"/>
        <dbReference type="ChEBI" id="CHEBI:43474"/>
        <dbReference type="ChEBI" id="CHEBI:57945"/>
        <dbReference type="ChEBI" id="CHEBI:64074"/>
        <dbReference type="ChEBI" id="CHEBI:456215"/>
        <dbReference type="ChEBI" id="CHEBI:456216"/>
        <dbReference type="EC" id="4.2.1.136"/>
    </reaction>
</comment>
<feature type="domain" description="YjeF N-terminal" evidence="20">
    <location>
        <begin position="1"/>
        <end position="189"/>
    </location>
</feature>
<dbReference type="AlphaFoldDB" id="N4W7Y9"/>
<evidence type="ECO:0000256" key="13">
    <source>
        <dbReference type="ARBA" id="ARBA00023268"/>
    </source>
</evidence>
<dbReference type="Pfam" id="PF01256">
    <property type="entry name" value="Carb_kinase"/>
    <property type="match status" value="1"/>
</dbReference>
<dbReference type="GO" id="GO:0005524">
    <property type="term" value="F:ATP binding"/>
    <property type="evidence" value="ECO:0007669"/>
    <property type="project" value="UniProtKB-UniRule"/>
</dbReference>
<name>N4W7Y9_9BACI</name>
<dbReference type="PROSITE" id="PS51383">
    <property type="entry name" value="YJEF_C_3"/>
    <property type="match status" value="1"/>
</dbReference>
<dbReference type="InterPro" id="IPR004443">
    <property type="entry name" value="YjeF_N_dom"/>
</dbReference>
<comment type="caution">
    <text evidence="17">Lacks conserved residue(s) required for the propagation of feature annotation.</text>
</comment>
<dbReference type="GO" id="GO:0046496">
    <property type="term" value="P:nicotinamide nucleotide metabolic process"/>
    <property type="evidence" value="ECO:0007669"/>
    <property type="project" value="UniProtKB-UniRule"/>
</dbReference>
<evidence type="ECO:0000256" key="17">
    <source>
        <dbReference type="HAMAP-Rule" id="MF_01965"/>
    </source>
</evidence>
<evidence type="ECO:0000313" key="22">
    <source>
        <dbReference type="Proteomes" id="UP000012283"/>
    </source>
</evidence>
<dbReference type="PROSITE" id="PS51385">
    <property type="entry name" value="YJEF_N"/>
    <property type="match status" value="1"/>
</dbReference>
<gene>
    <name evidence="17" type="primary">nnrD</name>
    <name evidence="21" type="ORF">J416_11120</name>
</gene>
<comment type="similarity">
    <text evidence="3 18">In the N-terminal section; belongs to the NnrE/AIBP family.</text>
</comment>
<dbReference type="PATRIC" id="fig|1308866.3.peg.2256"/>
<dbReference type="STRING" id="1308866.J416_11120"/>
<evidence type="ECO:0000256" key="18">
    <source>
        <dbReference type="PIRNR" id="PIRNR017184"/>
    </source>
</evidence>
<dbReference type="GO" id="GO:0052856">
    <property type="term" value="F:NAD(P)HX epimerase activity"/>
    <property type="evidence" value="ECO:0007669"/>
    <property type="project" value="UniProtKB-EC"/>
</dbReference>
<feature type="domain" description="YjeF C-terminal" evidence="19">
    <location>
        <begin position="199"/>
        <end position="477"/>
    </location>
</feature>
<keyword evidence="8 17" id="KW-0521">NADP</keyword>
<dbReference type="PANTHER" id="PTHR12592">
    <property type="entry name" value="ATP-DEPENDENT (S)-NAD(P)H-HYDRATE DEHYDRATASE FAMILY MEMBER"/>
    <property type="match status" value="1"/>
</dbReference>
<evidence type="ECO:0000256" key="14">
    <source>
        <dbReference type="ARBA" id="ARBA00025153"/>
    </source>
</evidence>